<feature type="region of interest" description="Disordered" evidence="2">
    <location>
        <begin position="1446"/>
        <end position="1483"/>
    </location>
</feature>
<feature type="compositionally biased region" description="Basic and acidic residues" evidence="2">
    <location>
        <begin position="975"/>
        <end position="986"/>
    </location>
</feature>
<accession>A0A0F7U879</accession>
<feature type="compositionally biased region" description="Pro residues" evidence="2">
    <location>
        <begin position="1549"/>
        <end position="1558"/>
    </location>
</feature>
<feature type="compositionally biased region" description="Polar residues" evidence="2">
    <location>
        <begin position="576"/>
        <end position="592"/>
    </location>
</feature>
<feature type="compositionally biased region" description="Basic and acidic residues" evidence="2">
    <location>
        <begin position="1008"/>
        <end position="1079"/>
    </location>
</feature>
<feature type="compositionally biased region" description="Basic and acidic residues" evidence="2">
    <location>
        <begin position="1603"/>
        <end position="1740"/>
    </location>
</feature>
<feature type="region of interest" description="Disordered" evidence="2">
    <location>
        <begin position="1534"/>
        <end position="1740"/>
    </location>
</feature>
<feature type="compositionally biased region" description="Basic and acidic residues" evidence="2">
    <location>
        <begin position="1272"/>
        <end position="1284"/>
    </location>
</feature>
<reference evidence="3" key="1">
    <citation type="journal article" date="2015" name="PLoS ONE">
        <title>Comprehensive Evaluation of Toxoplasma gondii VEG and Neospora caninum LIV Genomes with Tachyzoite Stage Transcriptome and Proteome Defines Novel Transcript Features.</title>
        <authorList>
            <person name="Ramaprasad A."/>
            <person name="Mourier T."/>
            <person name="Naeem R."/>
            <person name="Malas T.B."/>
            <person name="Moussa E."/>
            <person name="Panigrahi A."/>
            <person name="Vermont S.J."/>
            <person name="Otto T.D."/>
            <person name="Wastling J."/>
            <person name="Pain A."/>
        </authorList>
    </citation>
    <scope>NUCLEOTIDE SEQUENCE</scope>
    <source>
        <strain evidence="3">Liverpool</strain>
    </source>
</reference>
<feature type="compositionally biased region" description="Basic and acidic residues" evidence="2">
    <location>
        <begin position="1193"/>
        <end position="1203"/>
    </location>
</feature>
<feature type="compositionally biased region" description="Low complexity" evidence="2">
    <location>
        <begin position="719"/>
        <end position="756"/>
    </location>
</feature>
<evidence type="ECO:0000256" key="1">
    <source>
        <dbReference type="SAM" id="Coils"/>
    </source>
</evidence>
<feature type="region of interest" description="Disordered" evidence="2">
    <location>
        <begin position="342"/>
        <end position="408"/>
    </location>
</feature>
<feature type="region of interest" description="Disordered" evidence="2">
    <location>
        <begin position="688"/>
        <end position="788"/>
    </location>
</feature>
<gene>
    <name evidence="3" type="ORF">BN1204_004980</name>
</gene>
<feature type="region of interest" description="Disordered" evidence="2">
    <location>
        <begin position="826"/>
        <end position="1413"/>
    </location>
</feature>
<protein>
    <submittedName>
        <fullName evidence="3">RPGR, putative</fullName>
    </submittedName>
</protein>
<dbReference type="EMBL" id="LN714476">
    <property type="protein sequence ID" value="CEL64612.1"/>
    <property type="molecule type" value="Genomic_DNA"/>
</dbReference>
<feature type="compositionally biased region" description="Low complexity" evidence="2">
    <location>
        <begin position="566"/>
        <end position="575"/>
    </location>
</feature>
<feature type="compositionally biased region" description="Basic and acidic residues" evidence="2">
    <location>
        <begin position="1327"/>
        <end position="1401"/>
    </location>
</feature>
<feature type="compositionally biased region" description="Basic and acidic residues" evidence="2">
    <location>
        <begin position="1100"/>
        <end position="1112"/>
    </location>
</feature>
<organism evidence="3">
    <name type="scientific">Neospora caninum (strain Liverpool)</name>
    <dbReference type="NCBI Taxonomy" id="572307"/>
    <lineage>
        <taxon>Eukaryota</taxon>
        <taxon>Sar</taxon>
        <taxon>Alveolata</taxon>
        <taxon>Apicomplexa</taxon>
        <taxon>Conoidasida</taxon>
        <taxon>Coccidia</taxon>
        <taxon>Eucoccidiorida</taxon>
        <taxon>Eimeriorina</taxon>
        <taxon>Sarcocystidae</taxon>
        <taxon>Neospora</taxon>
    </lineage>
</organism>
<feature type="compositionally biased region" description="Basic and acidic residues" evidence="2">
    <location>
        <begin position="271"/>
        <end position="287"/>
    </location>
</feature>
<name>A0A0F7U879_NEOCL</name>
<feature type="region of interest" description="Disordered" evidence="2">
    <location>
        <begin position="430"/>
        <end position="491"/>
    </location>
</feature>
<feature type="compositionally biased region" description="Basic and acidic residues" evidence="2">
    <location>
        <begin position="948"/>
        <end position="959"/>
    </location>
</feature>
<keyword evidence="1" id="KW-0175">Coiled coil</keyword>
<feature type="compositionally biased region" description="Basic and acidic residues" evidence="2">
    <location>
        <begin position="461"/>
        <end position="473"/>
    </location>
</feature>
<feature type="region of interest" description="Disordered" evidence="2">
    <location>
        <begin position="540"/>
        <end position="676"/>
    </location>
</feature>
<feature type="compositionally biased region" description="Low complexity" evidence="2">
    <location>
        <begin position="1559"/>
        <end position="1575"/>
    </location>
</feature>
<feature type="compositionally biased region" description="Basic and acidic residues" evidence="2">
    <location>
        <begin position="1225"/>
        <end position="1260"/>
    </location>
</feature>
<feature type="compositionally biased region" description="Basic and acidic residues" evidence="2">
    <location>
        <begin position="368"/>
        <end position="393"/>
    </location>
</feature>
<feature type="compositionally biased region" description="Low complexity" evidence="2">
    <location>
        <begin position="1474"/>
        <end position="1483"/>
    </location>
</feature>
<feature type="region of interest" description="Disordered" evidence="2">
    <location>
        <begin position="268"/>
        <end position="297"/>
    </location>
</feature>
<feature type="compositionally biased region" description="Low complexity" evidence="2">
    <location>
        <begin position="344"/>
        <end position="359"/>
    </location>
</feature>
<feature type="region of interest" description="Disordered" evidence="2">
    <location>
        <begin position="241"/>
        <end position="260"/>
    </location>
</feature>
<feature type="compositionally biased region" description="Basic and acidic residues" evidence="2">
    <location>
        <begin position="626"/>
        <end position="635"/>
    </location>
</feature>
<feature type="compositionally biased region" description="Low complexity" evidence="2">
    <location>
        <begin position="1534"/>
        <end position="1548"/>
    </location>
</feature>
<evidence type="ECO:0000256" key="2">
    <source>
        <dbReference type="SAM" id="MobiDB-lite"/>
    </source>
</evidence>
<feature type="coiled-coil region" evidence="1">
    <location>
        <begin position="22"/>
        <end position="114"/>
    </location>
</feature>
<feature type="compositionally biased region" description="Basic and acidic residues" evidence="2">
    <location>
        <begin position="841"/>
        <end position="860"/>
    </location>
</feature>
<feature type="region of interest" description="Disordered" evidence="2">
    <location>
        <begin position="122"/>
        <end position="153"/>
    </location>
</feature>
<feature type="compositionally biased region" description="Basic and acidic residues" evidence="2">
    <location>
        <begin position="641"/>
        <end position="671"/>
    </location>
</feature>
<sequence>MRIAQTLQKIQALQADRPVSALPALREAKAQQEAEREVLERNVAEKRKALDAVEKKKSLLLAEVARLKRKLEAQAEAENFDLASEDLNEEQRRIEAEEEELEKVKERLWGVQEDLRLHEAMKRTTRDREGHGPEDNERTAADASRAEKAVALRKETAEKREELRKFEASILRKQQWLSHLSLEIEKVLDRTSLRFRPSPTHALPSPCSTAPPHSAGVSALSSPSTFLAREPEMLSSCLPARKDARGAAHRRPRDTAGDLEKRALRALAETAGEKTAESESRRKREGETPSSFIGRQLGEEDELFELEAEVTACCQDLPVLEELLQERLARACLLAGQAEPPFARSPLALSPRSSPRAASTGTLAGAVDPKEGQLEIEKEEDRGREAEEHRAKEAVTTQQGTPAMPHTRADPVCLQVNAALSGCMYTPEVLPEKQTKQRTGRSPLSMASPRPLSRTSSLGGDPREKTDGFREEDLTTTEAPSGACTPPLLNHASVTRGSTFKAEATASLANLPSRGAAECASAPASSTPPAASGVYVQRKFPANQPVSSPVRRSRLCFSRRSDSSKESPSSASPKSQVETLPISRNSSSAAWTSRSERRSPARSRSLSETLSEDGREGRGDAAQAAKGEKLERALDAGEAARSGEENRFSFEAEARLKTACTQRREPRRTEAAEDQPWNALLAWASSWTGEAGLRSPRERKAEGRTPSVSSSQRGHRRALPPLRSCSSSSSSSLSPTPSACFSPSGSSFSSASSFGPERVARGDGTRTVLREKRENVEADGALDAPAETMWETLGPATAKRDENVVKNLGKLLALLEALPDVDLRAPKASSEKAVAQKNARARRDGPGERGQRRQATKETGTKTWNRRGAQEKRRGSCDVPDSRNSSRCPSTSPLPSPLPSSSCSSAVCTEVVTGTALLPEARRETQSGRRGRFAPECVAFQASSFARVSEKGEERREGQSDGGARAQEANTSAGDRLRAVAGEERPGGGGALHREEEEDAPKEGNTPRGEDAPKQEEKGARKPEEEEARKQEEEDARKQEEEDARKQEEEDAAREKADRAEEGSSVREEEIGAERGEGERVEEDGSGESPRGTATEEEAERSREEEGPRKDSGASSLFSRASGAHCEPENGGRGMGAQHVLEETLEATGTLQSDCGSDGEQTGEDKLENGMRSAGGFADGRGGDALNGNGSKEAAEETREGRFLAEGAPILQGGEDEREQALATLHERGGRESAGEEAEKAARHKEKEHAETGEDGRRGEATCGAEASPWTRGEREETNAKTEREEEEAEGEENRAVVEEGEEAAFIATEAGERFEQDGAQDAVAGQDDRGEEEEKRTRKLRREEAGEEARRDSRFCATQPEREGEREARRDRASDGEEEGTQKRDREEERRGRKEEKEQKVSVSGGPVKDLVAPAFSETIARAESPGKGEVDASCLSLVGCEEIKDASAETPPRTPLRTPVAGRHDSSGRPQSPSCLSFSSLSSRRGSECAACLSPGQFLASSPSFLPSSPSSLSSFPISPCSPLAPFPHSSLSPTICSSPSQSAFPSHPPSSPPVSSPSSVPSPSFPSSVCSPHESGASQVERGGSSAPSVGSAEAIVSLHARERKRDGDGSEEARINKPSSAREEGGERESRRSEEAHGEDGQTIRKEGKCGGSEEERETSGKREVYEEEGNNKDERRNAQGDLDAREEERQGDCAEGAREHDTLQDSSDQRNLSEGREREIPGEKKKGACREQGAD</sequence>
<proteinExistence type="predicted"/>
<feature type="compositionally biased region" description="Basic and acidic residues" evidence="2">
    <location>
        <begin position="758"/>
        <end position="776"/>
    </location>
</feature>
<evidence type="ECO:0000313" key="3">
    <source>
        <dbReference type="EMBL" id="CEL64612.1"/>
    </source>
</evidence>